<evidence type="ECO:0000313" key="8">
    <source>
        <dbReference type="EMBL" id="NWU39010.1"/>
    </source>
</evidence>
<keyword evidence="3" id="KW-0540">Nuclease</keyword>
<dbReference type="GO" id="GO:0015074">
    <property type="term" value="P:DNA integration"/>
    <property type="evidence" value="ECO:0007669"/>
    <property type="project" value="InterPro"/>
</dbReference>
<keyword evidence="5" id="KW-0378">Hydrolase</keyword>
<sequence length="67" mass="7481">VTHILGIPHNPTGQAIVKRANRTLKELLTRQKDTVCIEPGNRLNKALFTLNFLSLTEGREQPPAVIH</sequence>
<feature type="non-terminal residue" evidence="8">
    <location>
        <position position="67"/>
    </location>
</feature>
<keyword evidence="9" id="KW-1185">Reference proteome</keyword>
<protein>
    <submittedName>
        <fullName evidence="8">POK19 protein</fullName>
    </submittedName>
</protein>
<evidence type="ECO:0000313" key="9">
    <source>
        <dbReference type="Proteomes" id="UP000557268"/>
    </source>
</evidence>
<dbReference type="PROSITE" id="PS50994">
    <property type="entry name" value="INTEGRASE"/>
    <property type="match status" value="1"/>
</dbReference>
<evidence type="ECO:0000256" key="6">
    <source>
        <dbReference type="ARBA" id="ARBA00022918"/>
    </source>
</evidence>
<evidence type="ECO:0000256" key="4">
    <source>
        <dbReference type="ARBA" id="ARBA00022759"/>
    </source>
</evidence>
<dbReference type="PANTHER" id="PTHR41694">
    <property type="entry name" value="ENDOGENOUS RETROVIRUS GROUP K MEMBER POL PROTEIN"/>
    <property type="match status" value="1"/>
</dbReference>
<dbReference type="EMBL" id="VYXD01007860">
    <property type="protein sequence ID" value="NWU39010.1"/>
    <property type="molecule type" value="Genomic_DNA"/>
</dbReference>
<dbReference type="Proteomes" id="UP000557268">
    <property type="component" value="Unassembled WGS sequence"/>
</dbReference>
<reference evidence="8 9" key="1">
    <citation type="submission" date="2019-09" db="EMBL/GenBank/DDBJ databases">
        <title>Bird 10,000 Genomes (B10K) Project - Family phase.</title>
        <authorList>
            <person name="Zhang G."/>
        </authorList>
    </citation>
    <scope>NUCLEOTIDE SEQUENCE [LARGE SCALE GENOMIC DNA]</scope>
    <source>
        <strain evidence="8">B10K-DU-001-70</strain>
        <tissue evidence="8">Muscle</tissue>
    </source>
</reference>
<dbReference type="GO" id="GO:0016787">
    <property type="term" value="F:hydrolase activity"/>
    <property type="evidence" value="ECO:0007669"/>
    <property type="project" value="UniProtKB-KW"/>
</dbReference>
<accession>A0A7K5WD26</accession>
<organism evidence="8 9">
    <name type="scientific">Hylia prasina</name>
    <name type="common">green hylia</name>
    <dbReference type="NCBI Taxonomy" id="208073"/>
    <lineage>
        <taxon>Eukaryota</taxon>
        <taxon>Metazoa</taxon>
        <taxon>Chordata</taxon>
        <taxon>Craniata</taxon>
        <taxon>Vertebrata</taxon>
        <taxon>Euteleostomi</taxon>
        <taxon>Archelosauria</taxon>
        <taxon>Archosauria</taxon>
        <taxon>Dinosauria</taxon>
        <taxon>Saurischia</taxon>
        <taxon>Theropoda</taxon>
        <taxon>Coelurosauria</taxon>
        <taxon>Aves</taxon>
        <taxon>Neognathae</taxon>
        <taxon>Neoaves</taxon>
        <taxon>Telluraves</taxon>
        <taxon>Australaves</taxon>
        <taxon>Passeriformes</taxon>
        <taxon>Sylvioidea</taxon>
        <taxon>Sylviidae</taxon>
        <taxon>Acrocephalinae</taxon>
        <taxon>Hylia</taxon>
    </lineage>
</organism>
<dbReference type="GO" id="GO:0003964">
    <property type="term" value="F:RNA-directed DNA polymerase activity"/>
    <property type="evidence" value="ECO:0007669"/>
    <property type="project" value="UniProtKB-KW"/>
</dbReference>
<name>A0A7K5WD26_9SYLV</name>
<dbReference type="InterPro" id="IPR012337">
    <property type="entry name" value="RNaseH-like_sf"/>
</dbReference>
<comment type="caution">
    <text evidence="8">The sequence shown here is derived from an EMBL/GenBank/DDBJ whole genome shotgun (WGS) entry which is preliminary data.</text>
</comment>
<evidence type="ECO:0000256" key="2">
    <source>
        <dbReference type="ARBA" id="ARBA00022695"/>
    </source>
</evidence>
<dbReference type="InterPro" id="IPR036397">
    <property type="entry name" value="RNaseH_sf"/>
</dbReference>
<keyword evidence="4" id="KW-0255">Endonuclease</keyword>
<evidence type="ECO:0000256" key="1">
    <source>
        <dbReference type="ARBA" id="ARBA00022679"/>
    </source>
</evidence>
<dbReference type="GO" id="GO:0035613">
    <property type="term" value="F:RNA stem-loop binding"/>
    <property type="evidence" value="ECO:0007669"/>
    <property type="project" value="TreeGrafter"/>
</dbReference>
<feature type="non-terminal residue" evidence="8">
    <location>
        <position position="1"/>
    </location>
</feature>
<evidence type="ECO:0000256" key="5">
    <source>
        <dbReference type="ARBA" id="ARBA00022801"/>
    </source>
</evidence>
<dbReference type="AlphaFoldDB" id="A0A7K5WD26"/>
<dbReference type="PANTHER" id="PTHR41694:SF3">
    <property type="entry name" value="RNA-DIRECTED DNA POLYMERASE-RELATED"/>
    <property type="match status" value="1"/>
</dbReference>
<evidence type="ECO:0000259" key="7">
    <source>
        <dbReference type="PROSITE" id="PS50994"/>
    </source>
</evidence>
<keyword evidence="6" id="KW-0695">RNA-directed DNA polymerase</keyword>
<gene>
    <name evidence="8" type="primary">Ervk19_1</name>
    <name evidence="8" type="ORF">HYLPRA_R14916</name>
</gene>
<dbReference type="Gene3D" id="3.30.420.10">
    <property type="entry name" value="Ribonuclease H-like superfamily/Ribonuclease H"/>
    <property type="match status" value="1"/>
</dbReference>
<keyword evidence="1" id="KW-0808">Transferase</keyword>
<dbReference type="SUPFAM" id="SSF53098">
    <property type="entry name" value="Ribonuclease H-like"/>
    <property type="match status" value="1"/>
</dbReference>
<keyword evidence="2" id="KW-0548">Nucleotidyltransferase</keyword>
<dbReference type="InterPro" id="IPR001584">
    <property type="entry name" value="Integrase_cat-core"/>
</dbReference>
<feature type="domain" description="Integrase catalytic" evidence="7">
    <location>
        <begin position="1"/>
        <end position="67"/>
    </location>
</feature>
<dbReference type="GO" id="GO:0004519">
    <property type="term" value="F:endonuclease activity"/>
    <property type="evidence" value="ECO:0007669"/>
    <property type="project" value="UniProtKB-KW"/>
</dbReference>
<proteinExistence type="predicted"/>
<evidence type="ECO:0000256" key="3">
    <source>
        <dbReference type="ARBA" id="ARBA00022722"/>
    </source>
</evidence>